<feature type="region of interest" description="Disordered" evidence="1">
    <location>
        <begin position="200"/>
        <end position="227"/>
    </location>
</feature>
<feature type="compositionally biased region" description="Polar residues" evidence="1">
    <location>
        <begin position="216"/>
        <end position="227"/>
    </location>
</feature>
<evidence type="ECO:0000256" key="1">
    <source>
        <dbReference type="SAM" id="MobiDB-lite"/>
    </source>
</evidence>
<evidence type="ECO:0000313" key="2">
    <source>
        <dbReference type="EMBL" id="KDN61665.1"/>
    </source>
</evidence>
<dbReference type="Proteomes" id="UP000027238">
    <property type="component" value="Unassembled WGS sequence"/>
</dbReference>
<feature type="compositionally biased region" description="Basic and acidic residues" evidence="1">
    <location>
        <begin position="83"/>
        <end position="93"/>
    </location>
</feature>
<reference evidence="3" key="1">
    <citation type="journal article" date="2014" name="Genome Announc.">
        <title>Draft genome sequence of Colletotrichum sublineola, a destructive pathogen of cultivated sorghum.</title>
        <authorList>
            <person name="Baroncelli R."/>
            <person name="Sanz-Martin J.M."/>
            <person name="Rech G.E."/>
            <person name="Sukno S.A."/>
            <person name="Thon M.R."/>
        </authorList>
    </citation>
    <scope>NUCLEOTIDE SEQUENCE [LARGE SCALE GENOMIC DNA]</scope>
    <source>
        <strain evidence="3">TX430BB</strain>
    </source>
</reference>
<gene>
    <name evidence="2" type="ORF">CSUB01_06945</name>
</gene>
<accession>A0A066X6Q1</accession>
<name>A0A066X6Q1_COLSU</name>
<dbReference type="HOGENOM" id="CLU_1219630_0_0_1"/>
<evidence type="ECO:0000313" key="3">
    <source>
        <dbReference type="Proteomes" id="UP000027238"/>
    </source>
</evidence>
<feature type="compositionally biased region" description="Basic and acidic residues" evidence="1">
    <location>
        <begin position="147"/>
        <end position="156"/>
    </location>
</feature>
<comment type="caution">
    <text evidence="2">The sequence shown here is derived from an EMBL/GenBank/DDBJ whole genome shotgun (WGS) entry which is preliminary data.</text>
</comment>
<proteinExistence type="predicted"/>
<organism evidence="2 3">
    <name type="scientific">Colletotrichum sublineola</name>
    <name type="common">Sorghum anthracnose fungus</name>
    <dbReference type="NCBI Taxonomy" id="1173701"/>
    <lineage>
        <taxon>Eukaryota</taxon>
        <taxon>Fungi</taxon>
        <taxon>Dikarya</taxon>
        <taxon>Ascomycota</taxon>
        <taxon>Pezizomycotina</taxon>
        <taxon>Sordariomycetes</taxon>
        <taxon>Hypocreomycetidae</taxon>
        <taxon>Glomerellales</taxon>
        <taxon>Glomerellaceae</taxon>
        <taxon>Colletotrichum</taxon>
        <taxon>Colletotrichum graminicola species complex</taxon>
    </lineage>
</organism>
<keyword evidence="3" id="KW-1185">Reference proteome</keyword>
<dbReference type="EMBL" id="JMSE01001394">
    <property type="protein sequence ID" value="KDN61665.1"/>
    <property type="molecule type" value="Genomic_DNA"/>
</dbReference>
<feature type="region of interest" description="Disordered" evidence="1">
    <location>
        <begin position="73"/>
        <end position="158"/>
    </location>
</feature>
<protein>
    <submittedName>
        <fullName evidence="2">Uncharacterized protein</fullName>
    </submittedName>
</protein>
<sequence length="227" mass="24815">MNVVFRYKNKKLSFLNSFFSLLGSKDPRHVAEQNHLLSPFSETPSQHIFFLLEAHVLLGVCGAFLYRLARQPKTWQPDGPSKGPRDIPTRKTTDTSVVRSLSGRVLGPRATGPPSPSLRDTEPQSDEDDESPVNGDSDGELTAAATDPEKPEKQEPKVISFDGADCHELRLRPWNGAAICLPGSPDSLRNDYFPLRMDDGSMVAPNTRRGTGEGPKSTSAISDEQAG</sequence>
<dbReference type="AlphaFoldDB" id="A0A066X6Q1"/>